<organism evidence="9 10">
    <name type="scientific">Evansella caseinilytica</name>
    <dbReference type="NCBI Taxonomy" id="1503961"/>
    <lineage>
        <taxon>Bacteria</taxon>
        <taxon>Bacillati</taxon>
        <taxon>Bacillota</taxon>
        <taxon>Bacilli</taxon>
        <taxon>Bacillales</taxon>
        <taxon>Bacillaceae</taxon>
        <taxon>Evansella</taxon>
    </lineage>
</organism>
<dbReference type="Proteomes" id="UP000198935">
    <property type="component" value="Unassembled WGS sequence"/>
</dbReference>
<proteinExistence type="inferred from homology"/>
<dbReference type="EMBL" id="FNPI01000026">
    <property type="protein sequence ID" value="SDZ65608.1"/>
    <property type="molecule type" value="Genomic_DNA"/>
</dbReference>
<evidence type="ECO:0000256" key="5">
    <source>
        <dbReference type="ARBA" id="ARBA00023004"/>
    </source>
</evidence>
<dbReference type="PROSITE" id="PS00086">
    <property type="entry name" value="CYTOCHROME_P450"/>
    <property type="match status" value="1"/>
</dbReference>
<dbReference type="InterPro" id="IPR050196">
    <property type="entry name" value="Cytochrome_P450_Monoox"/>
</dbReference>
<dbReference type="CDD" id="cd20620">
    <property type="entry name" value="CYP132-like"/>
    <property type="match status" value="1"/>
</dbReference>
<feature type="binding site" description="axial binding residue" evidence="7">
    <location>
        <position position="401"/>
    </location>
    <ligand>
        <name>heme</name>
        <dbReference type="ChEBI" id="CHEBI:30413"/>
    </ligand>
    <ligandPart>
        <name>Fe</name>
        <dbReference type="ChEBI" id="CHEBI:18248"/>
    </ligandPart>
</feature>
<reference evidence="10" key="1">
    <citation type="submission" date="2016-10" db="EMBL/GenBank/DDBJ databases">
        <authorList>
            <person name="Varghese N."/>
            <person name="Submissions S."/>
        </authorList>
    </citation>
    <scope>NUCLEOTIDE SEQUENCE [LARGE SCALE GENOMIC DNA]</scope>
    <source>
        <strain evidence="10">SP</strain>
    </source>
</reference>
<keyword evidence="10" id="KW-1185">Reference proteome</keyword>
<dbReference type="InterPro" id="IPR001128">
    <property type="entry name" value="Cyt_P450"/>
</dbReference>
<dbReference type="Pfam" id="PF00067">
    <property type="entry name" value="p450"/>
    <property type="match status" value="1"/>
</dbReference>
<keyword evidence="4 8" id="KW-0560">Oxidoreductase</keyword>
<evidence type="ECO:0000256" key="3">
    <source>
        <dbReference type="ARBA" id="ARBA00022723"/>
    </source>
</evidence>
<dbReference type="OrthoDB" id="9789468at2"/>
<evidence type="ECO:0000313" key="10">
    <source>
        <dbReference type="Proteomes" id="UP000198935"/>
    </source>
</evidence>
<dbReference type="InterPro" id="IPR036396">
    <property type="entry name" value="Cyt_P450_sf"/>
</dbReference>
<dbReference type="InterPro" id="IPR017972">
    <property type="entry name" value="Cyt_P450_CS"/>
</dbReference>
<evidence type="ECO:0000256" key="8">
    <source>
        <dbReference type="RuleBase" id="RU000461"/>
    </source>
</evidence>
<dbReference type="PRINTS" id="PR00385">
    <property type="entry name" value="P450"/>
</dbReference>
<keyword evidence="3 7" id="KW-0479">Metal-binding</keyword>
<dbReference type="GO" id="GO:0016705">
    <property type="term" value="F:oxidoreductase activity, acting on paired donors, with incorporation or reduction of molecular oxygen"/>
    <property type="evidence" value="ECO:0007669"/>
    <property type="project" value="InterPro"/>
</dbReference>
<evidence type="ECO:0000313" key="9">
    <source>
        <dbReference type="EMBL" id="SDZ65608.1"/>
    </source>
</evidence>
<accession>A0A1H3UTE1</accession>
<comment type="similarity">
    <text evidence="1 8">Belongs to the cytochrome P450 family.</text>
</comment>
<comment type="cofactor">
    <cofactor evidence="7">
        <name>heme</name>
        <dbReference type="ChEBI" id="CHEBI:30413"/>
    </cofactor>
</comment>
<keyword evidence="5 7" id="KW-0408">Iron</keyword>
<evidence type="ECO:0000256" key="2">
    <source>
        <dbReference type="ARBA" id="ARBA00022617"/>
    </source>
</evidence>
<keyword evidence="6 8" id="KW-0503">Monooxygenase</keyword>
<dbReference type="GO" id="GO:0004497">
    <property type="term" value="F:monooxygenase activity"/>
    <property type="evidence" value="ECO:0007669"/>
    <property type="project" value="UniProtKB-KW"/>
</dbReference>
<dbReference type="Gene3D" id="1.10.630.10">
    <property type="entry name" value="Cytochrome P450"/>
    <property type="match status" value="1"/>
</dbReference>
<dbReference type="STRING" id="1503961.SAMN05421736_1264"/>
<name>A0A1H3UTE1_9BACI</name>
<sequence length="453" mass="51851">MPVKNIPSGPKGNPFFGNTMAFGKDPLGFISKYSQDHGKIVRFKLEKARDSFLLNTPEHIQYVLMNKGGEFSKGYQQDPIMKLVLGNGLVTSEGSFWLRQRRLSQPAFQPRRIADYADTMVEHCERMLAAWKEDDTKDINAEMMQLAMAIATKTLFGLDLHQEDSRDASRSLDTVMSAFNAQITSVYRVVLQQLGLGKLVPPVNRKLRQAVKNLDDMIYAIIQERRNHPGDRGDLLSMLISTYDEDDGSQMTDQQLRDEIITLFLAGHETTANTLSWAFYLLARHPQAEAALFTETAQVLGDRSVTLQDLPYLPYTDHVIKETLRIIPTVWMISRRAEKAVQLDDYHIPAGSEMIVSQWGMHRNPRYFNDPLTFLPERWDNSDDPPSKFVYFPFGGGPRLCIGERFAMMEAALIIATIIRQYRLELVEDHRVEMEPSITLRPKHGIKMKLRKR</sequence>
<protein>
    <submittedName>
        <fullName evidence="9">Cytochrome P450</fullName>
    </submittedName>
</protein>
<keyword evidence="2 7" id="KW-0349">Heme</keyword>
<dbReference type="SUPFAM" id="SSF48264">
    <property type="entry name" value="Cytochrome P450"/>
    <property type="match status" value="1"/>
</dbReference>
<dbReference type="PANTHER" id="PTHR24291:SF50">
    <property type="entry name" value="BIFUNCTIONAL ALBAFLAVENONE MONOOXYGENASE_TERPENE SYNTHASE"/>
    <property type="match status" value="1"/>
</dbReference>
<evidence type="ECO:0000256" key="7">
    <source>
        <dbReference type="PIRSR" id="PIRSR602401-1"/>
    </source>
</evidence>
<dbReference type="GO" id="GO:0005506">
    <property type="term" value="F:iron ion binding"/>
    <property type="evidence" value="ECO:0007669"/>
    <property type="project" value="InterPro"/>
</dbReference>
<dbReference type="GO" id="GO:0020037">
    <property type="term" value="F:heme binding"/>
    <property type="evidence" value="ECO:0007669"/>
    <property type="project" value="InterPro"/>
</dbReference>
<gene>
    <name evidence="9" type="ORF">SAMN05421736_1264</name>
</gene>
<dbReference type="InterPro" id="IPR002401">
    <property type="entry name" value="Cyt_P450_E_grp-I"/>
</dbReference>
<evidence type="ECO:0000256" key="4">
    <source>
        <dbReference type="ARBA" id="ARBA00023002"/>
    </source>
</evidence>
<dbReference type="PRINTS" id="PR00463">
    <property type="entry name" value="EP450I"/>
</dbReference>
<dbReference type="PANTHER" id="PTHR24291">
    <property type="entry name" value="CYTOCHROME P450 FAMILY 4"/>
    <property type="match status" value="1"/>
</dbReference>
<dbReference type="AlphaFoldDB" id="A0A1H3UTE1"/>
<evidence type="ECO:0000256" key="1">
    <source>
        <dbReference type="ARBA" id="ARBA00010617"/>
    </source>
</evidence>
<evidence type="ECO:0000256" key="6">
    <source>
        <dbReference type="ARBA" id="ARBA00023033"/>
    </source>
</evidence>